<keyword evidence="2" id="KW-1185">Reference proteome</keyword>
<sequence>MPTDKTFKLQLLKRLSKPGICKKLPSYLIEKMREKLDTAAVAVFFYVLGPGTSGWMVMDHHGRFIVQLGWSSVQHGRFIVQHREEIFDSHPFPGRNVQHFHFLRPRMVQHPRHNVQHFLPNVQYRSFLSNILSKTFNIPFAFPDGLSNTSTSTSNIFKKSSNTAWDCPTFSTICSSFQN</sequence>
<comment type="caution">
    <text evidence="1">The sequence shown here is derived from an EMBL/GenBank/DDBJ whole genome shotgun (WGS) entry which is preliminary data.</text>
</comment>
<organism evidence="1 2">
    <name type="scientific">Caldibacillus debilis GB1</name>
    <dbReference type="NCBI Taxonomy" id="1339248"/>
    <lineage>
        <taxon>Bacteria</taxon>
        <taxon>Bacillati</taxon>
        <taxon>Bacillota</taxon>
        <taxon>Bacilli</taxon>
        <taxon>Bacillales</taxon>
        <taxon>Bacillaceae</taxon>
        <taxon>Caldibacillus</taxon>
    </lineage>
</organism>
<dbReference type="Proteomes" id="UP000286235">
    <property type="component" value="Unassembled WGS sequence"/>
</dbReference>
<evidence type="ECO:0000313" key="2">
    <source>
        <dbReference type="Proteomes" id="UP000286235"/>
    </source>
</evidence>
<evidence type="ECO:0000313" key="1">
    <source>
        <dbReference type="EMBL" id="RKO61317.1"/>
    </source>
</evidence>
<name>A0A420VCG2_9BACI</name>
<dbReference type="EMBL" id="AZRV01000045">
    <property type="protein sequence ID" value="RKO61317.1"/>
    <property type="molecule type" value="Genomic_DNA"/>
</dbReference>
<protein>
    <submittedName>
        <fullName evidence="1">Uncharacterized protein</fullName>
    </submittedName>
</protein>
<reference evidence="1 2" key="1">
    <citation type="submission" date="2013-12" db="EMBL/GenBank/DDBJ databases">
        <title>Genome and proteome characterization of Caldibacillus debilis GB1 derived from a cellulolytic aero-tolerant co-culture.</title>
        <authorList>
            <person name="Wushke S.T."/>
            <person name="Zhang X."/>
            <person name="Fristensky B."/>
            <person name="Wilkins J.A."/>
            <person name="Levin D.B."/>
            <person name="Sparling R."/>
        </authorList>
    </citation>
    <scope>NUCLEOTIDE SEQUENCE [LARGE SCALE GENOMIC DNA]</scope>
    <source>
        <strain evidence="1 2">GB1</strain>
    </source>
</reference>
<dbReference type="AlphaFoldDB" id="A0A420VCG2"/>
<proteinExistence type="predicted"/>
<accession>A0A420VCG2</accession>
<gene>
    <name evidence="1" type="ORF">Cdeb_01633</name>
</gene>